<evidence type="ECO:0000313" key="1">
    <source>
        <dbReference type="EMBL" id="AES72200.1"/>
    </source>
</evidence>
<proteinExistence type="predicted"/>
<dbReference type="EnsemblPlants" id="AES72200">
    <property type="protein sequence ID" value="AES72200"/>
    <property type="gene ID" value="MTR_3g087180"/>
</dbReference>
<dbReference type="Proteomes" id="UP000002051">
    <property type="component" value="Chromosome 3"/>
</dbReference>
<name>G7J3R5_MEDTR</name>
<organism evidence="1 3">
    <name type="scientific">Medicago truncatula</name>
    <name type="common">Barrel medic</name>
    <name type="synonym">Medicago tribuloides</name>
    <dbReference type="NCBI Taxonomy" id="3880"/>
    <lineage>
        <taxon>Eukaryota</taxon>
        <taxon>Viridiplantae</taxon>
        <taxon>Streptophyta</taxon>
        <taxon>Embryophyta</taxon>
        <taxon>Tracheophyta</taxon>
        <taxon>Spermatophyta</taxon>
        <taxon>Magnoliopsida</taxon>
        <taxon>eudicotyledons</taxon>
        <taxon>Gunneridae</taxon>
        <taxon>Pentapetalae</taxon>
        <taxon>rosids</taxon>
        <taxon>fabids</taxon>
        <taxon>Fabales</taxon>
        <taxon>Fabaceae</taxon>
        <taxon>Papilionoideae</taxon>
        <taxon>50 kb inversion clade</taxon>
        <taxon>NPAAA clade</taxon>
        <taxon>Hologalegina</taxon>
        <taxon>IRL clade</taxon>
        <taxon>Trifolieae</taxon>
        <taxon>Medicago</taxon>
    </lineage>
</organism>
<sequence length="52" mass="6134">MDFYQARSMLLRLDGFMETIGAFMSYEKHGLYDLILVHPGHALRFMARQLEI</sequence>
<evidence type="ECO:0000313" key="2">
    <source>
        <dbReference type="EnsemblPlants" id="AES72200"/>
    </source>
</evidence>
<reference evidence="1 3" key="1">
    <citation type="journal article" date="2011" name="Nature">
        <title>The Medicago genome provides insight into the evolution of rhizobial symbioses.</title>
        <authorList>
            <person name="Young N.D."/>
            <person name="Debelle F."/>
            <person name="Oldroyd G.E."/>
            <person name="Geurts R."/>
            <person name="Cannon S.B."/>
            <person name="Udvardi M.K."/>
            <person name="Benedito V.A."/>
            <person name="Mayer K.F."/>
            <person name="Gouzy J."/>
            <person name="Schoof H."/>
            <person name="Van de Peer Y."/>
            <person name="Proost S."/>
            <person name="Cook D.R."/>
            <person name="Meyers B.C."/>
            <person name="Spannagl M."/>
            <person name="Cheung F."/>
            <person name="De Mita S."/>
            <person name="Krishnakumar V."/>
            <person name="Gundlach H."/>
            <person name="Zhou S."/>
            <person name="Mudge J."/>
            <person name="Bharti A.K."/>
            <person name="Murray J.D."/>
            <person name="Naoumkina M.A."/>
            <person name="Rosen B."/>
            <person name="Silverstein K.A."/>
            <person name="Tang H."/>
            <person name="Rombauts S."/>
            <person name="Zhao P.X."/>
            <person name="Zhou P."/>
            <person name="Barbe V."/>
            <person name="Bardou P."/>
            <person name="Bechner M."/>
            <person name="Bellec A."/>
            <person name="Berger A."/>
            <person name="Berges H."/>
            <person name="Bidwell S."/>
            <person name="Bisseling T."/>
            <person name="Choisne N."/>
            <person name="Couloux A."/>
            <person name="Denny R."/>
            <person name="Deshpande S."/>
            <person name="Dai X."/>
            <person name="Doyle J.J."/>
            <person name="Dudez A.M."/>
            <person name="Farmer A.D."/>
            <person name="Fouteau S."/>
            <person name="Franken C."/>
            <person name="Gibelin C."/>
            <person name="Gish J."/>
            <person name="Goldstein S."/>
            <person name="Gonzalez A.J."/>
            <person name="Green P.J."/>
            <person name="Hallab A."/>
            <person name="Hartog M."/>
            <person name="Hua A."/>
            <person name="Humphray S.J."/>
            <person name="Jeong D.H."/>
            <person name="Jing Y."/>
            <person name="Jocker A."/>
            <person name="Kenton S.M."/>
            <person name="Kim D.J."/>
            <person name="Klee K."/>
            <person name="Lai H."/>
            <person name="Lang C."/>
            <person name="Lin S."/>
            <person name="Macmil S.L."/>
            <person name="Magdelenat G."/>
            <person name="Matthews L."/>
            <person name="McCorrison J."/>
            <person name="Monaghan E.L."/>
            <person name="Mun J.H."/>
            <person name="Najar F.Z."/>
            <person name="Nicholson C."/>
            <person name="Noirot C."/>
            <person name="O'Bleness M."/>
            <person name="Paule C.R."/>
            <person name="Poulain J."/>
            <person name="Prion F."/>
            <person name="Qin B."/>
            <person name="Qu C."/>
            <person name="Retzel E.F."/>
            <person name="Riddle C."/>
            <person name="Sallet E."/>
            <person name="Samain S."/>
            <person name="Samson N."/>
            <person name="Sanders I."/>
            <person name="Saurat O."/>
            <person name="Scarpelli C."/>
            <person name="Schiex T."/>
            <person name="Segurens B."/>
            <person name="Severin A.J."/>
            <person name="Sherrier D.J."/>
            <person name="Shi R."/>
            <person name="Sims S."/>
            <person name="Singer S.R."/>
            <person name="Sinharoy S."/>
            <person name="Sterck L."/>
            <person name="Viollet A."/>
            <person name="Wang B.B."/>
            <person name="Wang K."/>
            <person name="Wang M."/>
            <person name="Wang X."/>
            <person name="Warfsmann J."/>
            <person name="Weissenbach J."/>
            <person name="White D.D."/>
            <person name="White J.D."/>
            <person name="Wiley G.B."/>
            <person name="Wincker P."/>
            <person name="Xing Y."/>
            <person name="Yang L."/>
            <person name="Yao Z."/>
            <person name="Ying F."/>
            <person name="Zhai J."/>
            <person name="Zhou L."/>
            <person name="Zuber A."/>
            <person name="Denarie J."/>
            <person name="Dixon R.A."/>
            <person name="May G.D."/>
            <person name="Schwartz D.C."/>
            <person name="Rogers J."/>
            <person name="Quetier F."/>
            <person name="Town C.D."/>
            <person name="Roe B.A."/>
        </authorList>
    </citation>
    <scope>NUCLEOTIDE SEQUENCE [LARGE SCALE GENOMIC DNA]</scope>
    <source>
        <strain evidence="1">A17</strain>
        <strain evidence="2 3">cv. Jemalong A17</strain>
    </source>
</reference>
<gene>
    <name evidence="1" type="ordered locus">MTR_3g087180</name>
</gene>
<dbReference type="PaxDb" id="3880-AES72200"/>
<keyword evidence="3" id="KW-1185">Reference proteome</keyword>
<dbReference type="HOGENOM" id="CLU_3090240_0_0_1"/>
<protein>
    <submittedName>
        <fullName evidence="1 2">Uncharacterized protein</fullName>
    </submittedName>
</protein>
<reference evidence="2" key="3">
    <citation type="submission" date="2015-04" db="UniProtKB">
        <authorList>
            <consortium name="EnsemblPlants"/>
        </authorList>
    </citation>
    <scope>IDENTIFICATION</scope>
    <source>
        <strain evidence="2">cv. Jemalong A17</strain>
    </source>
</reference>
<accession>G7J3R5</accession>
<reference evidence="1 3" key="2">
    <citation type="journal article" date="2014" name="BMC Genomics">
        <title>An improved genome release (version Mt4.0) for the model legume Medicago truncatula.</title>
        <authorList>
            <person name="Tang H."/>
            <person name="Krishnakumar V."/>
            <person name="Bidwell S."/>
            <person name="Rosen B."/>
            <person name="Chan A."/>
            <person name="Zhou S."/>
            <person name="Gentzbittel L."/>
            <person name="Childs K.L."/>
            <person name="Yandell M."/>
            <person name="Gundlach H."/>
            <person name="Mayer K.F."/>
            <person name="Schwartz D.C."/>
            <person name="Town C.D."/>
        </authorList>
    </citation>
    <scope>GENOME REANNOTATION</scope>
    <source>
        <strain evidence="2 3">cv. Jemalong A17</strain>
    </source>
</reference>
<evidence type="ECO:0000313" key="3">
    <source>
        <dbReference type="Proteomes" id="UP000002051"/>
    </source>
</evidence>
<dbReference type="EMBL" id="CM001219">
    <property type="protein sequence ID" value="AES72200.1"/>
    <property type="molecule type" value="Genomic_DNA"/>
</dbReference>
<dbReference type="AlphaFoldDB" id="G7J3R5"/>